<organism evidence="2 3">
    <name type="scientific">Biomphalaria pfeifferi</name>
    <name type="common">Bloodfluke planorb</name>
    <name type="synonym">Freshwater snail</name>
    <dbReference type="NCBI Taxonomy" id="112525"/>
    <lineage>
        <taxon>Eukaryota</taxon>
        <taxon>Metazoa</taxon>
        <taxon>Spiralia</taxon>
        <taxon>Lophotrochozoa</taxon>
        <taxon>Mollusca</taxon>
        <taxon>Gastropoda</taxon>
        <taxon>Heterobranchia</taxon>
        <taxon>Euthyneura</taxon>
        <taxon>Panpulmonata</taxon>
        <taxon>Hygrophila</taxon>
        <taxon>Lymnaeoidea</taxon>
        <taxon>Planorbidae</taxon>
        <taxon>Biomphalaria</taxon>
    </lineage>
</organism>
<feature type="non-terminal residue" evidence="2">
    <location>
        <position position="1"/>
    </location>
</feature>
<keyword evidence="1" id="KW-0472">Membrane</keyword>
<evidence type="ECO:0000313" key="2">
    <source>
        <dbReference type="EMBL" id="KAK0040489.1"/>
    </source>
</evidence>
<dbReference type="InterPro" id="IPR043203">
    <property type="entry name" value="VGCC_Ca_Na"/>
</dbReference>
<comment type="caution">
    <text evidence="2">The sequence shown here is derived from an EMBL/GenBank/DDBJ whole genome shotgun (WGS) entry which is preliminary data.</text>
</comment>
<dbReference type="GO" id="GO:0008332">
    <property type="term" value="F:low voltage-gated calcium channel activity"/>
    <property type="evidence" value="ECO:0007669"/>
    <property type="project" value="TreeGrafter"/>
</dbReference>
<dbReference type="GO" id="GO:0001518">
    <property type="term" value="C:voltage-gated sodium channel complex"/>
    <property type="evidence" value="ECO:0007669"/>
    <property type="project" value="TreeGrafter"/>
</dbReference>
<accession>A0AAD8EVM9</accession>
<sequence>DTLREKCDRSDNCLKDCCVSPLIAPVYFVVFVLMAQFVLVNVVVAVLMKHLE</sequence>
<evidence type="ECO:0000313" key="3">
    <source>
        <dbReference type="Proteomes" id="UP001233172"/>
    </source>
</evidence>
<dbReference type="AlphaFoldDB" id="A0AAD8EVM9"/>
<keyword evidence="1" id="KW-0812">Transmembrane</keyword>
<dbReference type="Proteomes" id="UP001233172">
    <property type="component" value="Unassembled WGS sequence"/>
</dbReference>
<protein>
    <submittedName>
        <fullName evidence="2">Voltage-dependent T-type calcium channel subunit alpha-1H-like isoform X1</fullName>
    </submittedName>
</protein>
<keyword evidence="1" id="KW-1133">Transmembrane helix</keyword>
<proteinExistence type="predicted"/>
<dbReference type="GO" id="GO:0070509">
    <property type="term" value="P:calcium ion import"/>
    <property type="evidence" value="ECO:0007669"/>
    <property type="project" value="TreeGrafter"/>
</dbReference>
<dbReference type="Gene3D" id="1.10.287.70">
    <property type="match status" value="1"/>
</dbReference>
<feature type="transmembrane region" description="Helical" evidence="1">
    <location>
        <begin position="26"/>
        <end position="48"/>
    </location>
</feature>
<dbReference type="PANTHER" id="PTHR10037">
    <property type="entry name" value="VOLTAGE-GATED CATION CHANNEL CALCIUM AND SODIUM"/>
    <property type="match status" value="1"/>
</dbReference>
<reference evidence="2" key="1">
    <citation type="journal article" date="2023" name="PLoS Negl. Trop. Dis.">
        <title>A genome sequence for Biomphalaria pfeifferi, the major vector snail for the human-infecting parasite Schistosoma mansoni.</title>
        <authorList>
            <person name="Bu L."/>
            <person name="Lu L."/>
            <person name="Laidemitt M.R."/>
            <person name="Zhang S.M."/>
            <person name="Mutuku M."/>
            <person name="Mkoji G."/>
            <person name="Steinauer M."/>
            <person name="Loker E.S."/>
        </authorList>
    </citation>
    <scope>NUCLEOTIDE SEQUENCE</scope>
    <source>
        <strain evidence="2">KasaAsao</strain>
    </source>
</reference>
<evidence type="ECO:0000256" key="1">
    <source>
        <dbReference type="SAM" id="Phobius"/>
    </source>
</evidence>
<name>A0AAD8EVM9_BIOPF</name>
<dbReference type="PANTHER" id="PTHR10037:SF230">
    <property type="entry name" value="CA[2+]-CHANNEL PROTEIN ALPHA[[1]] SUBUNIT T, ISOFORM F"/>
    <property type="match status" value="1"/>
</dbReference>
<dbReference type="GO" id="GO:0005248">
    <property type="term" value="F:voltage-gated sodium channel activity"/>
    <property type="evidence" value="ECO:0007669"/>
    <property type="project" value="TreeGrafter"/>
</dbReference>
<gene>
    <name evidence="2" type="ORF">Bpfe_030087</name>
</gene>
<dbReference type="EMBL" id="JASAOG010000323">
    <property type="protein sequence ID" value="KAK0040489.1"/>
    <property type="molecule type" value="Genomic_DNA"/>
</dbReference>
<dbReference type="GO" id="GO:0043005">
    <property type="term" value="C:neuron projection"/>
    <property type="evidence" value="ECO:0007669"/>
    <property type="project" value="TreeGrafter"/>
</dbReference>
<keyword evidence="3" id="KW-1185">Reference proteome</keyword>
<dbReference type="GO" id="GO:0086010">
    <property type="term" value="P:membrane depolarization during action potential"/>
    <property type="evidence" value="ECO:0007669"/>
    <property type="project" value="TreeGrafter"/>
</dbReference>
<reference evidence="2" key="2">
    <citation type="submission" date="2023-04" db="EMBL/GenBank/DDBJ databases">
        <authorList>
            <person name="Bu L."/>
            <person name="Lu L."/>
            <person name="Laidemitt M.R."/>
            <person name="Zhang S.M."/>
            <person name="Mutuku M."/>
            <person name="Mkoji G."/>
            <person name="Steinauer M."/>
            <person name="Loker E.S."/>
        </authorList>
    </citation>
    <scope>NUCLEOTIDE SEQUENCE</scope>
    <source>
        <strain evidence="2">KasaAsao</strain>
        <tissue evidence="2">Whole Snail</tissue>
    </source>
</reference>
<feature type="non-terminal residue" evidence="2">
    <location>
        <position position="52"/>
    </location>
</feature>